<dbReference type="AlphaFoldDB" id="A0A2R6XQB5"/>
<proteinExistence type="predicted"/>
<feature type="region of interest" description="Disordered" evidence="1">
    <location>
        <begin position="133"/>
        <end position="156"/>
    </location>
</feature>
<reference evidence="3" key="1">
    <citation type="journal article" date="2017" name="Cell">
        <title>Insights into land plant evolution garnered from the Marchantia polymorpha genome.</title>
        <authorList>
            <person name="Bowman J.L."/>
            <person name="Kohchi T."/>
            <person name="Yamato K.T."/>
            <person name="Jenkins J."/>
            <person name="Shu S."/>
            <person name="Ishizaki K."/>
            <person name="Yamaoka S."/>
            <person name="Nishihama R."/>
            <person name="Nakamura Y."/>
            <person name="Berger F."/>
            <person name="Adam C."/>
            <person name="Aki S.S."/>
            <person name="Althoff F."/>
            <person name="Araki T."/>
            <person name="Arteaga-Vazquez M.A."/>
            <person name="Balasubrmanian S."/>
            <person name="Barry K."/>
            <person name="Bauer D."/>
            <person name="Boehm C.R."/>
            <person name="Briginshaw L."/>
            <person name="Caballero-Perez J."/>
            <person name="Catarino B."/>
            <person name="Chen F."/>
            <person name="Chiyoda S."/>
            <person name="Chovatia M."/>
            <person name="Davies K.M."/>
            <person name="Delmans M."/>
            <person name="Demura T."/>
            <person name="Dierschke T."/>
            <person name="Dolan L."/>
            <person name="Dorantes-Acosta A.E."/>
            <person name="Eklund D.M."/>
            <person name="Florent S.N."/>
            <person name="Flores-Sandoval E."/>
            <person name="Fujiyama A."/>
            <person name="Fukuzawa H."/>
            <person name="Galik B."/>
            <person name="Grimanelli D."/>
            <person name="Grimwood J."/>
            <person name="Grossniklaus U."/>
            <person name="Hamada T."/>
            <person name="Haseloff J."/>
            <person name="Hetherington A.J."/>
            <person name="Higo A."/>
            <person name="Hirakawa Y."/>
            <person name="Hundley H.N."/>
            <person name="Ikeda Y."/>
            <person name="Inoue K."/>
            <person name="Inoue S.I."/>
            <person name="Ishida S."/>
            <person name="Jia Q."/>
            <person name="Kakita M."/>
            <person name="Kanazawa T."/>
            <person name="Kawai Y."/>
            <person name="Kawashima T."/>
            <person name="Kennedy M."/>
            <person name="Kinose K."/>
            <person name="Kinoshita T."/>
            <person name="Kohara Y."/>
            <person name="Koide E."/>
            <person name="Komatsu K."/>
            <person name="Kopischke S."/>
            <person name="Kubo M."/>
            <person name="Kyozuka J."/>
            <person name="Lagercrantz U."/>
            <person name="Lin S.S."/>
            <person name="Lindquist E."/>
            <person name="Lipzen A.M."/>
            <person name="Lu C.W."/>
            <person name="De Luna E."/>
            <person name="Martienssen R.A."/>
            <person name="Minamino N."/>
            <person name="Mizutani M."/>
            <person name="Mizutani M."/>
            <person name="Mochizuki N."/>
            <person name="Monte I."/>
            <person name="Mosher R."/>
            <person name="Nagasaki H."/>
            <person name="Nakagami H."/>
            <person name="Naramoto S."/>
            <person name="Nishitani K."/>
            <person name="Ohtani M."/>
            <person name="Okamoto T."/>
            <person name="Okumura M."/>
            <person name="Phillips J."/>
            <person name="Pollak B."/>
            <person name="Reinders A."/>
            <person name="Rovekamp M."/>
            <person name="Sano R."/>
            <person name="Sawa S."/>
            <person name="Schmid M.W."/>
            <person name="Shirakawa M."/>
            <person name="Solano R."/>
            <person name="Spunde A."/>
            <person name="Suetsugu N."/>
            <person name="Sugano S."/>
            <person name="Sugiyama A."/>
            <person name="Sun R."/>
            <person name="Suzuki Y."/>
            <person name="Takenaka M."/>
            <person name="Takezawa D."/>
            <person name="Tomogane H."/>
            <person name="Tsuzuki M."/>
            <person name="Ueda T."/>
            <person name="Umeda M."/>
            <person name="Ward J.M."/>
            <person name="Watanabe Y."/>
            <person name="Yazaki K."/>
            <person name="Yokoyama R."/>
            <person name="Yoshitake Y."/>
            <person name="Yotsui I."/>
            <person name="Zachgo S."/>
            <person name="Schmutz J."/>
        </authorList>
    </citation>
    <scope>NUCLEOTIDE SEQUENCE [LARGE SCALE GENOMIC DNA]</scope>
    <source>
        <strain evidence="3">Tak-1</strain>
    </source>
</reference>
<organism evidence="2 3">
    <name type="scientific">Marchantia polymorpha</name>
    <name type="common">Common liverwort</name>
    <name type="synonym">Marchantia aquatica</name>
    <dbReference type="NCBI Taxonomy" id="3197"/>
    <lineage>
        <taxon>Eukaryota</taxon>
        <taxon>Viridiplantae</taxon>
        <taxon>Streptophyta</taxon>
        <taxon>Embryophyta</taxon>
        <taxon>Marchantiophyta</taxon>
        <taxon>Marchantiopsida</taxon>
        <taxon>Marchantiidae</taxon>
        <taxon>Marchantiales</taxon>
        <taxon>Marchantiaceae</taxon>
        <taxon>Marchantia</taxon>
    </lineage>
</organism>
<protein>
    <submittedName>
        <fullName evidence="2">Uncharacterized protein</fullName>
    </submittedName>
</protein>
<keyword evidence="3" id="KW-1185">Reference proteome</keyword>
<evidence type="ECO:0000256" key="1">
    <source>
        <dbReference type="SAM" id="MobiDB-lite"/>
    </source>
</evidence>
<dbReference type="Gramene" id="Mp3g08180.1">
    <property type="protein sequence ID" value="Mp3g08180.1.cds1"/>
    <property type="gene ID" value="Mp3g08180"/>
</dbReference>
<evidence type="ECO:0000313" key="2">
    <source>
        <dbReference type="EMBL" id="PTQ48301.1"/>
    </source>
</evidence>
<accession>A0A2R6XQB5</accession>
<name>A0A2R6XQB5_MARPO</name>
<sequence length="202" mass="22243">MVEMKCGRKKSRPRPLIASTRMLEVSSIIDRLCDGRADVAPGLNHGITETRGNVDVLDVADDENLVKRRGTRTIARKEYMSLESSRVDLSRGEGRCIRLPLPNSRAGKRLCVSCSCSAGFLSVLERCNQHTLPPHSRLGRRNRNPGSPEMAPAHIPAPCTLPRSAFKLPSRGSNALPPSLRSFLLLFSESPAASRSFIRNSR</sequence>
<evidence type="ECO:0000313" key="3">
    <source>
        <dbReference type="Proteomes" id="UP000244005"/>
    </source>
</evidence>
<dbReference type="EMBL" id="KZ772678">
    <property type="protein sequence ID" value="PTQ48301.1"/>
    <property type="molecule type" value="Genomic_DNA"/>
</dbReference>
<dbReference type="Proteomes" id="UP000244005">
    <property type="component" value="Unassembled WGS sequence"/>
</dbReference>
<gene>
    <name evidence="2" type="ORF">MARPO_0006s0292</name>
</gene>